<keyword evidence="6 7" id="KW-0012">Acyltransferase</keyword>
<evidence type="ECO:0000313" key="7">
    <source>
        <dbReference type="EMBL" id="TNC26450.1"/>
    </source>
</evidence>
<dbReference type="RefSeq" id="WP_139096739.1">
    <property type="nucleotide sequence ID" value="NZ_VDFW01000008.1"/>
</dbReference>
<dbReference type="GO" id="GO:0009247">
    <property type="term" value="P:glycolipid biosynthetic process"/>
    <property type="evidence" value="ECO:0007669"/>
    <property type="project" value="UniProtKB-ARBA"/>
</dbReference>
<evidence type="ECO:0000256" key="4">
    <source>
        <dbReference type="ARBA" id="ARBA00022679"/>
    </source>
</evidence>
<evidence type="ECO:0000256" key="6">
    <source>
        <dbReference type="ARBA" id="ARBA00023315"/>
    </source>
</evidence>
<dbReference type="GO" id="GO:0016746">
    <property type="term" value="F:acyltransferase activity"/>
    <property type="evidence" value="ECO:0007669"/>
    <property type="project" value="UniProtKB-KW"/>
</dbReference>
<dbReference type="PANTHER" id="PTHR30606">
    <property type="entry name" value="LIPID A BIOSYNTHESIS LAUROYL ACYLTRANSFERASE"/>
    <property type="match status" value="1"/>
</dbReference>
<organism evidence="7 8">
    <name type="scientific">Amycolatopsis alkalitolerans</name>
    <dbReference type="NCBI Taxonomy" id="2547244"/>
    <lineage>
        <taxon>Bacteria</taxon>
        <taxon>Bacillati</taxon>
        <taxon>Actinomycetota</taxon>
        <taxon>Actinomycetes</taxon>
        <taxon>Pseudonocardiales</taxon>
        <taxon>Pseudonocardiaceae</taxon>
        <taxon>Amycolatopsis</taxon>
    </lineage>
</organism>
<protein>
    <submittedName>
        <fullName evidence="7">Phosphatidylinositol mannoside acyltransferase</fullName>
    </submittedName>
</protein>
<keyword evidence="2" id="KW-1003">Cell membrane</keyword>
<dbReference type="InterPro" id="IPR004960">
    <property type="entry name" value="LipA_acyltrans"/>
</dbReference>
<dbReference type="NCBIfam" id="NF005919">
    <property type="entry name" value="PRK07920.1"/>
    <property type="match status" value="1"/>
</dbReference>
<comment type="subcellular location">
    <subcellularLocation>
        <location evidence="1">Cell inner membrane</location>
    </subcellularLocation>
</comment>
<evidence type="ECO:0000256" key="1">
    <source>
        <dbReference type="ARBA" id="ARBA00004533"/>
    </source>
</evidence>
<proteinExistence type="predicted"/>
<sequence length="308" mass="33473">MSAFTQRASDLAYAAGWRLARRLPPGFADAAFGLGADFATRRRGPGVRQLRKNLARVVPQAGQAELDELTRQAMRSYTRYWLEAFRLPTMDVDAVRGRFQSALTGVENLEAALTEGNGAVVVLPHMGNWDVAGLWLVGYAGSFTTVVERLRPESVFRRFVAYRESLGFELVPASGGTGPFRLLLQRLRENKVVCLVGDRDLAGSGVPVEFFGERTRMPPGAARLALSTGAALLPVGVWFTDDGWAARIHPRIRVTARAEIPAAVQAMADIFAGDIAAHPADWHMLQKLWTADFGDAEPEPAAEEAAAG</sequence>
<comment type="caution">
    <text evidence="7">The sequence shown here is derived from an EMBL/GenBank/DDBJ whole genome shotgun (WGS) entry which is preliminary data.</text>
</comment>
<keyword evidence="5" id="KW-0472">Membrane</keyword>
<name>A0A5C4M2P2_9PSEU</name>
<dbReference type="PANTHER" id="PTHR30606:SF10">
    <property type="entry name" value="PHOSPHATIDYLINOSITOL MANNOSIDE ACYLTRANSFERASE"/>
    <property type="match status" value="1"/>
</dbReference>
<reference evidence="7 8" key="1">
    <citation type="submission" date="2019-06" db="EMBL/GenBank/DDBJ databases">
        <title>Amycolatopsis alkalitolerans sp. nov., isolated from Gastrodia elata Blume.</title>
        <authorList>
            <person name="Narsing Rao M.P."/>
            <person name="Li W.J."/>
        </authorList>
    </citation>
    <scope>NUCLEOTIDE SEQUENCE [LARGE SCALE GENOMIC DNA]</scope>
    <source>
        <strain evidence="7 8">SYSUP0005</strain>
    </source>
</reference>
<dbReference type="CDD" id="cd07984">
    <property type="entry name" value="LPLAT_LABLAT-like"/>
    <property type="match status" value="1"/>
</dbReference>
<keyword evidence="3" id="KW-0997">Cell inner membrane</keyword>
<dbReference type="OrthoDB" id="9803456at2"/>
<keyword evidence="8" id="KW-1185">Reference proteome</keyword>
<dbReference type="Proteomes" id="UP000305546">
    <property type="component" value="Unassembled WGS sequence"/>
</dbReference>
<accession>A0A5C4M2P2</accession>
<dbReference type="EMBL" id="VDFW01000008">
    <property type="protein sequence ID" value="TNC26450.1"/>
    <property type="molecule type" value="Genomic_DNA"/>
</dbReference>
<evidence type="ECO:0000313" key="8">
    <source>
        <dbReference type="Proteomes" id="UP000305546"/>
    </source>
</evidence>
<dbReference type="Pfam" id="PF03279">
    <property type="entry name" value="Lip_A_acyltrans"/>
    <property type="match status" value="1"/>
</dbReference>
<evidence type="ECO:0000256" key="2">
    <source>
        <dbReference type="ARBA" id="ARBA00022475"/>
    </source>
</evidence>
<gene>
    <name evidence="7" type="ORF">FG385_11890</name>
</gene>
<dbReference type="AlphaFoldDB" id="A0A5C4M2P2"/>
<keyword evidence="4 7" id="KW-0808">Transferase</keyword>
<evidence type="ECO:0000256" key="3">
    <source>
        <dbReference type="ARBA" id="ARBA00022519"/>
    </source>
</evidence>
<evidence type="ECO:0000256" key="5">
    <source>
        <dbReference type="ARBA" id="ARBA00023136"/>
    </source>
</evidence>
<dbReference type="GO" id="GO:0005886">
    <property type="term" value="C:plasma membrane"/>
    <property type="evidence" value="ECO:0007669"/>
    <property type="project" value="UniProtKB-SubCell"/>
</dbReference>